<dbReference type="Pfam" id="PF03372">
    <property type="entry name" value="Exo_endo_phos"/>
    <property type="match status" value="1"/>
</dbReference>
<dbReference type="PANTHER" id="PTHR42834">
    <property type="entry name" value="ENDONUCLEASE/EXONUCLEASE/PHOSPHATASE FAMILY PROTEIN (AFU_ORTHOLOGUE AFUA_3G09210)"/>
    <property type="match status" value="1"/>
</dbReference>
<protein>
    <recommendedName>
        <fullName evidence="2">LTD domain-containing protein</fullName>
    </recommendedName>
</protein>
<keyword evidence="4" id="KW-1185">Reference proteome</keyword>
<dbReference type="CDD" id="cd10283">
    <property type="entry name" value="MnuA_DNase1-like"/>
    <property type="match status" value="1"/>
</dbReference>
<dbReference type="RefSeq" id="WP_147390142.1">
    <property type="nucleotide sequence ID" value="NZ_AQHF01000034.1"/>
</dbReference>
<evidence type="ECO:0000256" key="1">
    <source>
        <dbReference type="SAM" id="SignalP"/>
    </source>
</evidence>
<dbReference type="Gene3D" id="2.60.120.380">
    <property type="match status" value="1"/>
</dbReference>
<dbReference type="FunFam" id="3.60.10.10:FF:000072">
    <property type="entry name" value="Extracellular nuclease"/>
    <property type="match status" value="1"/>
</dbReference>
<dbReference type="PROSITE" id="PS51841">
    <property type="entry name" value="LTD"/>
    <property type="match status" value="1"/>
</dbReference>
<feature type="domain" description="LTD" evidence="2">
    <location>
        <begin position="10"/>
        <end position="131"/>
    </location>
</feature>
<feature type="signal peptide" evidence="1">
    <location>
        <begin position="1"/>
        <end position="20"/>
    </location>
</feature>
<dbReference type="Pfam" id="PF04151">
    <property type="entry name" value="PPC"/>
    <property type="match status" value="1"/>
</dbReference>
<dbReference type="Gene3D" id="3.60.10.10">
    <property type="entry name" value="Endonuclease/exonuclease/phosphatase"/>
    <property type="match status" value="1"/>
</dbReference>
<dbReference type="CDD" id="cd04486">
    <property type="entry name" value="YhcR_OBF_like"/>
    <property type="match status" value="1"/>
</dbReference>
<dbReference type="InterPro" id="IPR005135">
    <property type="entry name" value="Endo/exonuclease/phosphatase"/>
</dbReference>
<reference evidence="3 4" key="1">
    <citation type="submission" date="2015-06" db="EMBL/GenBank/DDBJ databases">
        <title>Genome sequence of Pseudoalteromonas peptidolytica.</title>
        <authorList>
            <person name="Xie B.-B."/>
            <person name="Rong J.-C."/>
            <person name="Qin Q.-L."/>
            <person name="Zhang Y.-Z."/>
        </authorList>
    </citation>
    <scope>NUCLEOTIDE SEQUENCE [LARGE SCALE GENOMIC DNA]</scope>
    <source>
        <strain evidence="3 4">F12-50-A1</strain>
    </source>
</reference>
<keyword evidence="1" id="KW-0732">Signal</keyword>
<gene>
    <name evidence="3" type="ORF">PPEP_b1213</name>
</gene>
<dbReference type="InterPro" id="IPR001322">
    <property type="entry name" value="Lamin_tail_dom"/>
</dbReference>
<organism evidence="3 4">
    <name type="scientific">Pseudoalteromonas peptidolytica F12-50-A1</name>
    <dbReference type="NCBI Taxonomy" id="1315280"/>
    <lineage>
        <taxon>Bacteria</taxon>
        <taxon>Pseudomonadati</taxon>
        <taxon>Pseudomonadota</taxon>
        <taxon>Gammaproteobacteria</taxon>
        <taxon>Alteromonadales</taxon>
        <taxon>Pseudoalteromonadaceae</taxon>
        <taxon>Pseudoalteromonas</taxon>
    </lineage>
</organism>
<dbReference type="SUPFAM" id="SSF74853">
    <property type="entry name" value="Lamin A/C globular tail domain"/>
    <property type="match status" value="1"/>
</dbReference>
<dbReference type="InterPro" id="IPR007280">
    <property type="entry name" value="Peptidase_C_arc/bac"/>
</dbReference>
<comment type="caution">
    <text evidence="3">The sequence shown here is derived from an EMBL/GenBank/DDBJ whole genome shotgun (WGS) entry which is preliminary data.</text>
</comment>
<dbReference type="Gene3D" id="2.60.40.1260">
    <property type="entry name" value="Lamin Tail domain"/>
    <property type="match status" value="1"/>
</dbReference>
<accession>A0A8I0T773</accession>
<dbReference type="AlphaFoldDB" id="A0A8I0T773"/>
<sequence>MIKKSILASAVTLACLNAQADVIISEYIEGSSYNKAVELYNGSNTAVDLSGYSINFFFNGATEARTQIELSGALAPKSTYVIAHADAASDILAKAQLTNSSSWFNGDDAITLTLDGNTIDSLGQLGVDPGSEWIDGEIRTKDKTLVRDPAVTLGRTDPSEAFIGEGQWLALSKDDFSSLGVHSNGNDIPEPEPVKCGEDNTLISTIQGAGDSSPVAGEVVEVQAVVTSSLQSDTGLKGFFIQEESADYDSDENTSEGIFVAYNNTSVSAGDVVKLRGKVEEKYGQTQLINVDAIELCGTTNVFATAITLPVQSSLEAYEGMLVSITNELVVNDTYGLARYGEVRLATERLYQATQIAAPGEPANQLEAQNKRKEILLDDGSSVQNPEVIPYPSPTLDAYNTLRLGDSVTSIEGVIGYGYSQYRIHPTTTPNFVHTNLRTQAPEVASRGDLRIASFNVLNYFNGDGQGAGFPTPRGADNAEEFERQKAKTVAAITALDADIVGLLELENDGFDERSAIADLVNALNVSDPVNTYAFVNLNTERVGGDAITSGIIYRSNKVSEVGTPAYTETVPFDYGNRPPVVQTFKDITSEETFTVVMAHLRSKGSCSKAEGLDQDQNDGQGCWNQTRVNAVNTLSQWLNTNPTGVVEDDVIILGDMNAYAKEDPINTYITNGYANIKQALHGDNLDYSYVYQGRIGSLDHAFASTSMMTKIKSVTDWHINADEPVALDYNTEYKSDNHKASLYAPHPYRASDHDPVVIDLKLAVEPTVIEGEFSGLAGWFWWQHREIELPAGFDKLEVSMTGQGEANLYVRHQHVPSFFQYDCRPYLWGSTESCTFNQPAEGKWNIRVRGLLPYYNVTIKYKATKAN</sequence>
<dbReference type="InterPro" id="IPR047971">
    <property type="entry name" value="ExeM-like"/>
</dbReference>
<dbReference type="PROSITE" id="PS51257">
    <property type="entry name" value="PROKAR_LIPOPROTEIN"/>
    <property type="match status" value="1"/>
</dbReference>
<dbReference type="Pfam" id="PF00932">
    <property type="entry name" value="LTD"/>
    <property type="match status" value="1"/>
</dbReference>
<dbReference type="InterPro" id="IPR036415">
    <property type="entry name" value="Lamin_tail_dom_sf"/>
</dbReference>
<dbReference type="EMBL" id="AQHF01000034">
    <property type="protein sequence ID" value="MBE0349247.1"/>
    <property type="molecule type" value="Genomic_DNA"/>
</dbReference>
<dbReference type="InterPro" id="IPR036691">
    <property type="entry name" value="Endo/exonu/phosph_ase_sf"/>
</dbReference>
<name>A0A8I0T773_9GAMM</name>
<dbReference type="SUPFAM" id="SSF56219">
    <property type="entry name" value="DNase I-like"/>
    <property type="match status" value="1"/>
</dbReference>
<dbReference type="PANTHER" id="PTHR42834:SF1">
    <property type="entry name" value="ENDONUCLEASE_EXONUCLEASE_PHOSPHATASE FAMILY PROTEIN (AFU_ORTHOLOGUE AFUA_3G09210)"/>
    <property type="match status" value="1"/>
</dbReference>
<evidence type="ECO:0000313" key="3">
    <source>
        <dbReference type="EMBL" id="MBE0349247.1"/>
    </source>
</evidence>
<feature type="chain" id="PRO_5034135675" description="LTD domain-containing protein" evidence="1">
    <location>
        <begin position="21"/>
        <end position="868"/>
    </location>
</feature>
<dbReference type="Proteomes" id="UP000660708">
    <property type="component" value="Unassembled WGS sequence"/>
</dbReference>
<dbReference type="GO" id="GO:0003824">
    <property type="term" value="F:catalytic activity"/>
    <property type="evidence" value="ECO:0007669"/>
    <property type="project" value="InterPro"/>
</dbReference>
<dbReference type="NCBIfam" id="NF033681">
    <property type="entry name" value="ExeM_NucH_DNase"/>
    <property type="match status" value="1"/>
</dbReference>
<evidence type="ECO:0000313" key="4">
    <source>
        <dbReference type="Proteomes" id="UP000660708"/>
    </source>
</evidence>
<evidence type="ECO:0000259" key="2">
    <source>
        <dbReference type="PROSITE" id="PS51841"/>
    </source>
</evidence>
<proteinExistence type="predicted"/>